<dbReference type="Gene3D" id="2.30.30.190">
    <property type="entry name" value="CAP Gly-rich-like domain"/>
    <property type="match status" value="1"/>
</dbReference>
<dbReference type="SUPFAM" id="SSF74924">
    <property type="entry name" value="Cap-Gly domain"/>
    <property type="match status" value="1"/>
</dbReference>
<sequence length="113" mass="13225">MYWILNGMIHDGKHNGTVNGKHYFYTMHPNAGSFIRPDKLGPFESLESAARERYLGDSEKSLDQQLIREAQESLQASLNLNKIMEQNMRIRKLEQKIMNMPLELGWQTSYQHE</sequence>
<dbReference type="AlphaFoldDB" id="A0A1A9WHV2"/>
<dbReference type="InterPro" id="IPR000938">
    <property type="entry name" value="CAP-Gly_domain"/>
</dbReference>
<reference evidence="3" key="1">
    <citation type="submission" date="2014-03" db="EMBL/GenBank/DDBJ databases">
        <authorList>
            <person name="Aksoy S."/>
            <person name="Warren W."/>
            <person name="Wilson R.K."/>
        </authorList>
    </citation>
    <scope>NUCLEOTIDE SEQUENCE [LARGE SCALE GENOMIC DNA]</scope>
    <source>
        <strain evidence="3">IAEA</strain>
    </source>
</reference>
<dbReference type="InterPro" id="IPR036859">
    <property type="entry name" value="CAP-Gly_dom_sf"/>
</dbReference>
<dbReference type="Pfam" id="PF01302">
    <property type="entry name" value="CAP_GLY"/>
    <property type="match status" value="1"/>
</dbReference>
<accession>A0A1A9WHV2</accession>
<reference evidence="2" key="2">
    <citation type="submission" date="2020-05" db="UniProtKB">
        <authorList>
            <consortium name="EnsemblMetazoa"/>
        </authorList>
    </citation>
    <scope>IDENTIFICATION</scope>
    <source>
        <strain evidence="2">IAEA</strain>
    </source>
</reference>
<evidence type="ECO:0000313" key="3">
    <source>
        <dbReference type="Proteomes" id="UP000091820"/>
    </source>
</evidence>
<feature type="domain" description="CAP-Gly" evidence="1">
    <location>
        <begin position="1"/>
        <end position="36"/>
    </location>
</feature>
<dbReference type="VEuPathDB" id="VectorBase:GBRI020359"/>
<evidence type="ECO:0000259" key="1">
    <source>
        <dbReference type="PROSITE" id="PS50245"/>
    </source>
</evidence>
<dbReference type="Proteomes" id="UP000091820">
    <property type="component" value="Unassembled WGS sequence"/>
</dbReference>
<dbReference type="PROSITE" id="PS50245">
    <property type="entry name" value="CAP_GLY_2"/>
    <property type="match status" value="1"/>
</dbReference>
<evidence type="ECO:0000313" key="2">
    <source>
        <dbReference type="EnsemblMetazoa" id="GBRI020359-PA"/>
    </source>
</evidence>
<keyword evidence="3" id="KW-1185">Reference proteome</keyword>
<dbReference type="EnsemblMetazoa" id="GBRI020359-RA">
    <property type="protein sequence ID" value="GBRI020359-PA"/>
    <property type="gene ID" value="GBRI020359"/>
</dbReference>
<organism evidence="2 3">
    <name type="scientific">Glossina brevipalpis</name>
    <dbReference type="NCBI Taxonomy" id="37001"/>
    <lineage>
        <taxon>Eukaryota</taxon>
        <taxon>Metazoa</taxon>
        <taxon>Ecdysozoa</taxon>
        <taxon>Arthropoda</taxon>
        <taxon>Hexapoda</taxon>
        <taxon>Insecta</taxon>
        <taxon>Pterygota</taxon>
        <taxon>Neoptera</taxon>
        <taxon>Endopterygota</taxon>
        <taxon>Diptera</taxon>
        <taxon>Brachycera</taxon>
        <taxon>Muscomorpha</taxon>
        <taxon>Hippoboscoidea</taxon>
        <taxon>Glossinidae</taxon>
        <taxon>Glossina</taxon>
    </lineage>
</organism>
<protein>
    <submittedName>
        <fullName evidence="2">CAP-Gly domain-containing protein</fullName>
    </submittedName>
</protein>
<name>A0A1A9WHV2_9MUSC</name>
<proteinExistence type="predicted"/>